<protein>
    <recommendedName>
        <fullName evidence="3">Tail terminator</fullName>
    </recommendedName>
</protein>
<sequence>MGDFWLPDAPGVLTGIRIVKEGQPGIRVSDEMPTNRPNRIIIISQVDGRRPNPVQSVHRLLVECWLSKALRSSINIEAWCGEVSSVLRNSAGSLFSGVFSYGWSNQQGPVDFPDPDVTDMDRWQFHGDLTLSTK</sequence>
<dbReference type="EMBL" id="KJ567041">
    <property type="protein sequence ID" value="AHZ95468.1"/>
    <property type="molecule type" value="Genomic_DNA"/>
</dbReference>
<dbReference type="Proteomes" id="UP000221944">
    <property type="component" value="Segment"/>
</dbReference>
<evidence type="ECO:0008006" key="3">
    <source>
        <dbReference type="Google" id="ProtNLM"/>
    </source>
</evidence>
<accession>A0A059VKY5</accession>
<gene>
    <name evidence="1" type="primary">14</name>
    <name evidence="1" type="ORF">PBI_ZAPNER_14</name>
</gene>
<dbReference type="RefSeq" id="YP_009963931.1">
    <property type="nucleotide sequence ID" value="NC_051724.1"/>
</dbReference>
<keyword evidence="2" id="KW-1185">Reference proteome</keyword>
<dbReference type="GeneID" id="60335519"/>
<reference evidence="1 2" key="1">
    <citation type="submission" date="2014-03" db="EMBL/GenBank/DDBJ databases">
        <authorList>
            <person name="Kramer Z.J."/>
            <person name="Fasoranti T.O."/>
            <person name="Abrahim M.R."/>
            <person name="Adkins N.L."/>
            <person name="Burke K.A."/>
            <person name="Churilla B.M."/>
            <person name="Cohen K.L."/>
            <person name="Colicchio M.A."/>
            <person name="Genkil J.S."/>
            <person name="Prout A.K."/>
            <person name="Schafer C.E."/>
            <person name="Schwarz A.G."/>
            <person name="Tish M."/>
            <person name="Vispute N."/>
            <person name="Wilkes K.E."/>
            <person name="Williams C.R."/>
            <person name="Xiao X."/>
            <person name="Yoder B.A."/>
            <person name="Yu V.J."/>
            <person name="Lapin J.S."/>
            <person name="Ott C.T."/>
            <person name="Walburn T.D."/>
            <person name="Bradley K.W."/>
            <person name="Clarke D.Q."/>
            <person name="Lewis M.F."/>
            <person name="Barker L.P."/>
            <person name="Bailey C."/>
            <person name="Asai D.J."/>
            <person name="Bowman C.A."/>
            <person name="Russell D.A."/>
            <person name="Pope W.H."/>
            <person name="Jacobs-Sera D."/>
            <person name="Hendrix R.W."/>
            <person name="Hatfull G.F."/>
        </authorList>
    </citation>
    <scope>NUCLEOTIDE SEQUENCE [LARGE SCALE GENOMIC DNA]</scope>
</reference>
<evidence type="ECO:0000313" key="1">
    <source>
        <dbReference type="EMBL" id="AHZ95468.1"/>
    </source>
</evidence>
<name>A0A059VKY5_9CAUD</name>
<organism evidence="1 2">
    <name type="scientific">Mycobacterium phage Zapner</name>
    <dbReference type="NCBI Taxonomy" id="1486474"/>
    <lineage>
        <taxon>Viruses</taxon>
        <taxon>Duplodnaviria</taxon>
        <taxon>Heunggongvirae</taxon>
        <taxon>Uroviricota</taxon>
        <taxon>Caudoviricetes</taxon>
        <taxon>Gracegardnervirinae</taxon>
        <taxon>Avanivirus</taxon>
        <taxon>Avanivirus zapner</taxon>
    </lineage>
</organism>
<proteinExistence type="predicted"/>
<evidence type="ECO:0000313" key="2">
    <source>
        <dbReference type="Proteomes" id="UP000221944"/>
    </source>
</evidence>
<dbReference type="KEGG" id="vg:60335519"/>